<protein>
    <submittedName>
        <fullName evidence="4">Response regulator</fullName>
    </submittedName>
</protein>
<evidence type="ECO:0000259" key="3">
    <source>
        <dbReference type="PROSITE" id="PS50110"/>
    </source>
</evidence>
<organism evidence="4 5">
    <name type="scientific">Algicella marina</name>
    <dbReference type="NCBI Taxonomy" id="2683284"/>
    <lineage>
        <taxon>Bacteria</taxon>
        <taxon>Pseudomonadati</taxon>
        <taxon>Pseudomonadota</taxon>
        <taxon>Alphaproteobacteria</taxon>
        <taxon>Rhodobacterales</taxon>
        <taxon>Paracoccaceae</taxon>
        <taxon>Algicella</taxon>
    </lineage>
</organism>
<dbReference type="PANTHER" id="PTHR44591:SF3">
    <property type="entry name" value="RESPONSE REGULATORY DOMAIN-CONTAINING PROTEIN"/>
    <property type="match status" value="1"/>
</dbReference>
<dbReference type="RefSeq" id="WP_161863433.1">
    <property type="nucleotide sequence ID" value="NZ_CP046620.1"/>
</dbReference>
<evidence type="ECO:0000313" key="4">
    <source>
        <dbReference type="EMBL" id="QHQ36889.1"/>
    </source>
</evidence>
<dbReference type="GO" id="GO:0000160">
    <property type="term" value="P:phosphorelay signal transduction system"/>
    <property type="evidence" value="ECO:0007669"/>
    <property type="project" value="InterPro"/>
</dbReference>
<feature type="modified residue" description="4-aspartylphosphate" evidence="2">
    <location>
        <position position="58"/>
    </location>
</feature>
<dbReference type="AlphaFoldDB" id="A0A6P1T6K0"/>
<dbReference type="InterPro" id="IPR050595">
    <property type="entry name" value="Bact_response_regulator"/>
</dbReference>
<keyword evidence="1 2" id="KW-0597">Phosphoprotein</keyword>
<evidence type="ECO:0000313" key="5">
    <source>
        <dbReference type="Proteomes" id="UP000464495"/>
    </source>
</evidence>
<dbReference type="InterPro" id="IPR001789">
    <property type="entry name" value="Sig_transdc_resp-reg_receiver"/>
</dbReference>
<dbReference type="KEGG" id="amaq:GO499_17715"/>
<reference evidence="4 5" key="1">
    <citation type="submission" date="2019-12" db="EMBL/GenBank/DDBJ databases">
        <title>Complete genome sequence of Algicella marina strain 9Alg 56(T) isolated from the red alga Tichocarpus crinitus.</title>
        <authorList>
            <person name="Kim S.-G."/>
            <person name="Nedashkovskaya O.I."/>
        </authorList>
    </citation>
    <scope>NUCLEOTIDE SEQUENCE [LARGE SCALE GENOMIC DNA]</scope>
    <source>
        <strain evidence="4 5">9Alg 56</strain>
    </source>
</reference>
<dbReference type="Pfam" id="PF00072">
    <property type="entry name" value="Response_reg"/>
    <property type="match status" value="1"/>
</dbReference>
<dbReference type="SUPFAM" id="SSF52172">
    <property type="entry name" value="CheY-like"/>
    <property type="match status" value="1"/>
</dbReference>
<name>A0A6P1T6K0_9RHOB</name>
<dbReference type="Proteomes" id="UP000464495">
    <property type="component" value="Chromosome"/>
</dbReference>
<sequence>MPDAKSLKILVVDDQQSMRGLARQCLKKLGVMDVALAAGGDQALEIMGTKKFDAVISDLNMPGLSGVELAQKIKNHPALKGTPVFLATSDAYRDKADDATVDHFVAKPFSVADMREAIETHLGTLT</sequence>
<dbReference type="InterPro" id="IPR011006">
    <property type="entry name" value="CheY-like_superfamily"/>
</dbReference>
<dbReference type="PROSITE" id="PS50110">
    <property type="entry name" value="RESPONSE_REGULATORY"/>
    <property type="match status" value="1"/>
</dbReference>
<gene>
    <name evidence="4" type="ORF">GO499_17715</name>
</gene>
<accession>A0A6P1T6K0</accession>
<dbReference type="SMART" id="SM00448">
    <property type="entry name" value="REC"/>
    <property type="match status" value="1"/>
</dbReference>
<dbReference type="Gene3D" id="3.40.50.2300">
    <property type="match status" value="1"/>
</dbReference>
<evidence type="ECO:0000256" key="2">
    <source>
        <dbReference type="PROSITE-ProRule" id="PRU00169"/>
    </source>
</evidence>
<dbReference type="PANTHER" id="PTHR44591">
    <property type="entry name" value="STRESS RESPONSE REGULATOR PROTEIN 1"/>
    <property type="match status" value="1"/>
</dbReference>
<proteinExistence type="predicted"/>
<keyword evidence="5" id="KW-1185">Reference proteome</keyword>
<evidence type="ECO:0000256" key="1">
    <source>
        <dbReference type="ARBA" id="ARBA00022553"/>
    </source>
</evidence>
<feature type="domain" description="Response regulatory" evidence="3">
    <location>
        <begin position="8"/>
        <end position="122"/>
    </location>
</feature>
<dbReference type="EMBL" id="CP046620">
    <property type="protein sequence ID" value="QHQ36889.1"/>
    <property type="molecule type" value="Genomic_DNA"/>
</dbReference>